<evidence type="ECO:0000313" key="2">
    <source>
        <dbReference type="EMBL" id="CAI5786529.1"/>
    </source>
</evidence>
<dbReference type="Proteomes" id="UP001178461">
    <property type="component" value="Chromosome 10"/>
</dbReference>
<protein>
    <submittedName>
        <fullName evidence="2">Uncharacterized protein</fullName>
    </submittedName>
</protein>
<evidence type="ECO:0000256" key="1">
    <source>
        <dbReference type="SAM" id="MobiDB-lite"/>
    </source>
</evidence>
<dbReference type="EMBL" id="OX395135">
    <property type="protein sequence ID" value="CAI5786529.1"/>
    <property type="molecule type" value="Genomic_DNA"/>
</dbReference>
<sequence length="169" mass="18721">MQPKVVQPRCKLTTWARIQAVDLSVKVRTAPDPGRDKPSGALSTLTLALSAARQNRKRPSPLSEAWTGKLRLEDERGGTNNTPKRLPFRKGIAADDALAPLLQKVRRGQSGWFSNCRVSLIPGLPALSASRHHLRFAKGGSRVCRMQPAERRLTLRLPALQFAEMQSRP</sequence>
<gene>
    <name evidence="2" type="ORF">PODLI_1B030481</name>
</gene>
<reference evidence="2" key="1">
    <citation type="submission" date="2022-12" db="EMBL/GenBank/DDBJ databases">
        <authorList>
            <person name="Alioto T."/>
            <person name="Alioto T."/>
            <person name="Gomez Garrido J."/>
        </authorList>
    </citation>
    <scope>NUCLEOTIDE SEQUENCE</scope>
</reference>
<keyword evidence="3" id="KW-1185">Reference proteome</keyword>
<feature type="region of interest" description="Disordered" evidence="1">
    <location>
        <begin position="52"/>
        <end position="86"/>
    </location>
</feature>
<name>A0AA35KZD1_9SAUR</name>
<evidence type="ECO:0000313" key="3">
    <source>
        <dbReference type="Proteomes" id="UP001178461"/>
    </source>
</evidence>
<proteinExistence type="predicted"/>
<accession>A0AA35KZD1</accession>
<organism evidence="2 3">
    <name type="scientific">Podarcis lilfordi</name>
    <name type="common">Lilford's wall lizard</name>
    <dbReference type="NCBI Taxonomy" id="74358"/>
    <lineage>
        <taxon>Eukaryota</taxon>
        <taxon>Metazoa</taxon>
        <taxon>Chordata</taxon>
        <taxon>Craniata</taxon>
        <taxon>Vertebrata</taxon>
        <taxon>Euteleostomi</taxon>
        <taxon>Lepidosauria</taxon>
        <taxon>Squamata</taxon>
        <taxon>Bifurcata</taxon>
        <taxon>Unidentata</taxon>
        <taxon>Episquamata</taxon>
        <taxon>Laterata</taxon>
        <taxon>Lacertibaenia</taxon>
        <taxon>Lacertidae</taxon>
        <taxon>Podarcis</taxon>
    </lineage>
</organism>
<dbReference type="AlphaFoldDB" id="A0AA35KZD1"/>